<proteinExistence type="predicted"/>
<organism evidence="2 3">
    <name type="scientific">Stephania japonica</name>
    <dbReference type="NCBI Taxonomy" id="461633"/>
    <lineage>
        <taxon>Eukaryota</taxon>
        <taxon>Viridiplantae</taxon>
        <taxon>Streptophyta</taxon>
        <taxon>Embryophyta</taxon>
        <taxon>Tracheophyta</taxon>
        <taxon>Spermatophyta</taxon>
        <taxon>Magnoliopsida</taxon>
        <taxon>Ranunculales</taxon>
        <taxon>Menispermaceae</taxon>
        <taxon>Menispermoideae</taxon>
        <taxon>Cissampelideae</taxon>
        <taxon>Stephania</taxon>
    </lineage>
</organism>
<keyword evidence="3" id="KW-1185">Reference proteome</keyword>
<gene>
    <name evidence="2" type="ORF">Sjap_003059</name>
</gene>
<name>A0AAP0KQE9_9MAGN</name>
<accession>A0AAP0KQE9</accession>
<protein>
    <submittedName>
        <fullName evidence="2">Uncharacterized protein</fullName>
    </submittedName>
</protein>
<dbReference type="Proteomes" id="UP001417504">
    <property type="component" value="Unassembled WGS sequence"/>
</dbReference>
<sequence>MKSAGCTGEIVGPVYMTNGSSMLGIRSHVSRLSRFEQSRDAYFVDQGKGSSGVILVARSVRLMKLVRLSKLSGLSNEEARITETRGDESAETRMIAESGRIDK</sequence>
<reference evidence="2 3" key="1">
    <citation type="submission" date="2024-01" db="EMBL/GenBank/DDBJ databases">
        <title>Genome assemblies of Stephania.</title>
        <authorList>
            <person name="Yang L."/>
        </authorList>
    </citation>
    <scope>NUCLEOTIDE SEQUENCE [LARGE SCALE GENOMIC DNA]</scope>
    <source>
        <strain evidence="2">QJT</strain>
        <tissue evidence="2">Leaf</tissue>
    </source>
</reference>
<dbReference type="EMBL" id="JBBNAE010000001">
    <property type="protein sequence ID" value="KAK9155579.1"/>
    <property type="molecule type" value="Genomic_DNA"/>
</dbReference>
<evidence type="ECO:0000256" key="1">
    <source>
        <dbReference type="SAM" id="MobiDB-lite"/>
    </source>
</evidence>
<feature type="region of interest" description="Disordered" evidence="1">
    <location>
        <begin position="82"/>
        <end position="103"/>
    </location>
</feature>
<evidence type="ECO:0000313" key="2">
    <source>
        <dbReference type="EMBL" id="KAK9155579.1"/>
    </source>
</evidence>
<evidence type="ECO:0000313" key="3">
    <source>
        <dbReference type="Proteomes" id="UP001417504"/>
    </source>
</evidence>
<dbReference type="AlphaFoldDB" id="A0AAP0KQE9"/>
<feature type="compositionally biased region" description="Basic and acidic residues" evidence="1">
    <location>
        <begin position="82"/>
        <end position="91"/>
    </location>
</feature>
<comment type="caution">
    <text evidence="2">The sequence shown here is derived from an EMBL/GenBank/DDBJ whole genome shotgun (WGS) entry which is preliminary data.</text>
</comment>